<dbReference type="AlphaFoldDB" id="A0AAP9RD95"/>
<evidence type="ECO:0000313" key="3">
    <source>
        <dbReference type="EMBL" id="QMW90225.1"/>
    </source>
</evidence>
<dbReference type="InterPro" id="IPR018913">
    <property type="entry name" value="BppU_N"/>
</dbReference>
<evidence type="ECO:0000313" key="4">
    <source>
        <dbReference type="EMBL" id="QMW90576.1"/>
    </source>
</evidence>
<accession>A0AAP9RD95</accession>
<keyword evidence="1" id="KW-0175">Coiled coil</keyword>
<organism evidence="3 5">
    <name type="scientific">Clostridium butyricum</name>
    <dbReference type="NCBI Taxonomy" id="1492"/>
    <lineage>
        <taxon>Bacteria</taxon>
        <taxon>Bacillati</taxon>
        <taxon>Bacillota</taxon>
        <taxon>Clostridia</taxon>
        <taxon>Eubacteriales</taxon>
        <taxon>Clostridiaceae</taxon>
        <taxon>Clostridium</taxon>
    </lineage>
</organism>
<gene>
    <name evidence="3" type="ORF">FF104_04460</name>
    <name evidence="4" type="ORF">FF104_06275</name>
</gene>
<sequence length="263" mass="29443">MGLTDFKALNIDVKQDTYIYPVKLKQNDTPTLNFSIWDDNIAADLTGYRCILKANKNNGKGYEIRDAIISGNNVRVECTSSLSQFAGEVLSELCFIDSTNNKQKTSFNIIIEVQKQVLSINDSGDIPECIITSLEHLDESLSKVESAIQKAEDENLKLNNTITTANNTDSNLNNSIKTGNEIKLELDESIANGKKTIEDLKNENKKYTDHINDLDIHVTLEDKQKWNRIDEVINLIDILTSNVAVTDDDNENVIDDNGNVITM</sequence>
<dbReference type="EMBL" id="CP040626">
    <property type="protein sequence ID" value="QMW90225.1"/>
    <property type="molecule type" value="Genomic_DNA"/>
</dbReference>
<dbReference type="Gene3D" id="2.60.40.3350">
    <property type="match status" value="1"/>
</dbReference>
<protein>
    <recommendedName>
        <fullName evidence="2">BppU N-terminal domain-containing protein</fullName>
    </recommendedName>
</protein>
<evidence type="ECO:0000313" key="5">
    <source>
        <dbReference type="Proteomes" id="UP000515243"/>
    </source>
</evidence>
<dbReference type="Pfam" id="PF10651">
    <property type="entry name" value="BppU_N"/>
    <property type="match status" value="1"/>
</dbReference>
<feature type="coiled-coil region" evidence="1">
    <location>
        <begin position="134"/>
        <end position="217"/>
    </location>
</feature>
<dbReference type="Proteomes" id="UP000515243">
    <property type="component" value="Chromosome 1"/>
</dbReference>
<evidence type="ECO:0000259" key="2">
    <source>
        <dbReference type="Pfam" id="PF10651"/>
    </source>
</evidence>
<dbReference type="GeneID" id="92943756"/>
<proteinExistence type="predicted"/>
<feature type="domain" description="BppU N-terminal" evidence="2">
    <location>
        <begin position="9"/>
        <end position="117"/>
    </location>
</feature>
<dbReference type="RefSeq" id="WP_035765624.1">
    <property type="nucleotide sequence ID" value="NZ_AP019716.1"/>
</dbReference>
<dbReference type="EMBL" id="CP040626">
    <property type="protein sequence ID" value="QMW90576.1"/>
    <property type="molecule type" value="Genomic_DNA"/>
</dbReference>
<evidence type="ECO:0000256" key="1">
    <source>
        <dbReference type="SAM" id="Coils"/>
    </source>
</evidence>
<name>A0AAP9RD95_CLOBU</name>
<reference evidence="3 5" key="1">
    <citation type="submission" date="2019-05" db="EMBL/GenBank/DDBJ databases">
        <authorList>
            <person name="Schori C."/>
            <person name="Ahrens C."/>
        </authorList>
    </citation>
    <scope>NUCLEOTIDE SEQUENCE [LARGE SCALE GENOMIC DNA]</scope>
    <source>
        <strain evidence="3 5">DSM 10702</strain>
    </source>
</reference>